<dbReference type="Pfam" id="PF02195">
    <property type="entry name" value="ParB_N"/>
    <property type="match status" value="1"/>
</dbReference>
<dbReference type="AlphaFoldDB" id="A0A1C3WTF0"/>
<dbReference type="InterPro" id="IPR036086">
    <property type="entry name" value="ParB/Sulfiredoxin_sf"/>
</dbReference>
<name>A0A1C3WTF0_9BRAD</name>
<gene>
    <name evidence="7" type="ORF">GA0061099_1007250</name>
</gene>
<dbReference type="EMBL" id="FMAE01000007">
    <property type="protein sequence ID" value="SCB43322.1"/>
    <property type="molecule type" value="Genomic_DNA"/>
</dbReference>
<dbReference type="InterPro" id="IPR002052">
    <property type="entry name" value="DNA_methylase_N6_adenine_CS"/>
</dbReference>
<dbReference type="SUPFAM" id="SSF53335">
    <property type="entry name" value="S-adenosyl-L-methionine-dependent methyltransferases"/>
    <property type="match status" value="1"/>
</dbReference>
<evidence type="ECO:0000256" key="5">
    <source>
        <dbReference type="RuleBase" id="RU362026"/>
    </source>
</evidence>
<organism evidence="7 8">
    <name type="scientific">Bradyrhizobium yuanmingense</name>
    <dbReference type="NCBI Taxonomy" id="108015"/>
    <lineage>
        <taxon>Bacteria</taxon>
        <taxon>Pseudomonadati</taxon>
        <taxon>Pseudomonadota</taxon>
        <taxon>Alphaproteobacteria</taxon>
        <taxon>Hyphomicrobiales</taxon>
        <taxon>Nitrobacteraceae</taxon>
        <taxon>Bradyrhizobium</taxon>
    </lineage>
</organism>
<evidence type="ECO:0000259" key="6">
    <source>
        <dbReference type="SMART" id="SM00470"/>
    </source>
</evidence>
<dbReference type="GO" id="GO:0032259">
    <property type="term" value="P:methylation"/>
    <property type="evidence" value="ECO:0007669"/>
    <property type="project" value="UniProtKB-KW"/>
</dbReference>
<sequence>MSDFRVDHLPIAELKPNPANARRHSRKQLHQIAASIREFGFNSIVVIDEEGMILVGHGRVEGARIVGLERVPVLRVGHLTASQKIAFSLADNKIALNSDWDMDQLRELWRELMGVEINFDVEVTGFETAEIDLLVDGEAARDKPDKSDLVPSVGSDPVSRLGDLWVLGEHRLLCGDACDAASFADVMDGEQARLVFTDPPYNVPIDGHVSGLGAVKHREFKMASGEMSSLEFAGFLSVVFGNMAQVSVDGAIHFVCMDWRHMDEVLKAAGGVYSELKNLCVWNKSNGGMGSFYRSKHELVFVYKVGQGPHVNTVELGKHGRYRTNVWDYAGINSFGASRASELEMHPTVKPTALVIDAIKDCSRRGDIVLDPFSGSGTTIMAAQKCRRRARAIELDPLYVDVAIRRWRAYTGQAAAMALTGETFAEVEQRRADPLQ</sequence>
<dbReference type="Gene3D" id="3.40.50.150">
    <property type="entry name" value="Vaccinia Virus protein VP39"/>
    <property type="match status" value="1"/>
</dbReference>
<dbReference type="InterPro" id="IPR002941">
    <property type="entry name" value="DNA_methylase_N4/N6"/>
</dbReference>
<comment type="catalytic activity">
    <reaction evidence="4">
        <text>a 2'-deoxyadenosine in DNA + S-adenosyl-L-methionine = an N(6)-methyl-2'-deoxyadenosine in DNA + S-adenosyl-L-homocysteine + H(+)</text>
        <dbReference type="Rhea" id="RHEA:15197"/>
        <dbReference type="Rhea" id="RHEA-COMP:12418"/>
        <dbReference type="Rhea" id="RHEA-COMP:12419"/>
        <dbReference type="ChEBI" id="CHEBI:15378"/>
        <dbReference type="ChEBI" id="CHEBI:57856"/>
        <dbReference type="ChEBI" id="CHEBI:59789"/>
        <dbReference type="ChEBI" id="CHEBI:90615"/>
        <dbReference type="ChEBI" id="CHEBI:90616"/>
        <dbReference type="EC" id="2.1.1.72"/>
    </reaction>
</comment>
<protein>
    <recommendedName>
        <fullName evidence="5">Methyltransferase</fullName>
        <ecNumber evidence="5">2.1.1.-</ecNumber>
    </recommendedName>
</protein>
<dbReference type="CDD" id="cd16403">
    <property type="entry name" value="ParB_N_like_MT"/>
    <property type="match status" value="1"/>
</dbReference>
<dbReference type="InterPro" id="IPR003115">
    <property type="entry name" value="ParB_N"/>
</dbReference>
<dbReference type="InterPro" id="IPR029063">
    <property type="entry name" value="SAM-dependent_MTases_sf"/>
</dbReference>
<dbReference type="Proteomes" id="UP000183174">
    <property type="component" value="Unassembled WGS sequence"/>
</dbReference>
<accession>A0A1C3WTF0</accession>
<proteinExistence type="inferred from homology"/>
<feature type="domain" description="ParB-like N-terminal" evidence="6">
    <location>
        <begin position="7"/>
        <end position="93"/>
    </location>
</feature>
<dbReference type="InterPro" id="IPR001091">
    <property type="entry name" value="RM_Methyltransferase"/>
</dbReference>
<keyword evidence="3" id="KW-0808">Transferase</keyword>
<keyword evidence="2 7" id="KW-0489">Methyltransferase</keyword>
<dbReference type="Gene3D" id="3.90.1530.10">
    <property type="entry name" value="Conserved hypothetical protein from pyrococcus furiosus pfu- 392566-001, ParB domain"/>
    <property type="match status" value="1"/>
</dbReference>
<dbReference type="EC" id="2.1.1.-" evidence="5"/>
<evidence type="ECO:0000313" key="7">
    <source>
        <dbReference type="EMBL" id="SCB43322.1"/>
    </source>
</evidence>
<dbReference type="InterPro" id="IPR015840">
    <property type="entry name" value="DNA_MeTrfase_ParB"/>
</dbReference>
<dbReference type="SMART" id="SM00470">
    <property type="entry name" value="ParB"/>
    <property type="match status" value="1"/>
</dbReference>
<dbReference type="GO" id="GO:0003677">
    <property type="term" value="F:DNA binding"/>
    <property type="evidence" value="ECO:0007669"/>
    <property type="project" value="InterPro"/>
</dbReference>
<dbReference type="PRINTS" id="PR00508">
    <property type="entry name" value="S21N4MTFRASE"/>
</dbReference>
<evidence type="ECO:0000313" key="8">
    <source>
        <dbReference type="Proteomes" id="UP000183174"/>
    </source>
</evidence>
<dbReference type="PIRSF" id="PIRSF036758">
    <property type="entry name" value="Aden_M_ParB"/>
    <property type="match status" value="1"/>
</dbReference>
<evidence type="ECO:0000256" key="2">
    <source>
        <dbReference type="ARBA" id="ARBA00022603"/>
    </source>
</evidence>
<evidence type="ECO:0000256" key="1">
    <source>
        <dbReference type="ARBA" id="ARBA00006594"/>
    </source>
</evidence>
<dbReference type="RefSeq" id="WP_036013979.1">
    <property type="nucleotide sequence ID" value="NZ_FMAE01000007.1"/>
</dbReference>
<dbReference type="GO" id="GO:0008170">
    <property type="term" value="F:N-methyltransferase activity"/>
    <property type="evidence" value="ECO:0007669"/>
    <property type="project" value="InterPro"/>
</dbReference>
<comment type="similarity">
    <text evidence="1 5">Belongs to the N(4)/N(6)-methyltransferase family.</text>
</comment>
<dbReference type="REBASE" id="241784">
    <property type="entry name" value="M.Byu10071ORF1007250P"/>
</dbReference>
<evidence type="ECO:0000256" key="4">
    <source>
        <dbReference type="ARBA" id="ARBA00047942"/>
    </source>
</evidence>
<reference evidence="7 8" key="1">
    <citation type="submission" date="2016-08" db="EMBL/GenBank/DDBJ databases">
        <authorList>
            <person name="Seilhamer J.J."/>
        </authorList>
    </citation>
    <scope>NUCLEOTIDE SEQUENCE [LARGE SCALE GENOMIC DNA]</scope>
    <source>
        <strain evidence="7 8">CCBAU 10071</strain>
    </source>
</reference>
<dbReference type="SUPFAM" id="SSF110849">
    <property type="entry name" value="ParB/Sulfiredoxin"/>
    <property type="match status" value="1"/>
</dbReference>
<dbReference type="Pfam" id="PF01555">
    <property type="entry name" value="N6_N4_Mtase"/>
    <property type="match status" value="1"/>
</dbReference>
<dbReference type="PROSITE" id="PS00092">
    <property type="entry name" value="N6_MTASE"/>
    <property type="match status" value="1"/>
</dbReference>
<dbReference type="GO" id="GO:0009007">
    <property type="term" value="F:site-specific DNA-methyltransferase (adenine-specific) activity"/>
    <property type="evidence" value="ECO:0007669"/>
    <property type="project" value="UniProtKB-EC"/>
</dbReference>
<evidence type="ECO:0000256" key="3">
    <source>
        <dbReference type="ARBA" id="ARBA00022679"/>
    </source>
</evidence>